<evidence type="ECO:0000256" key="3">
    <source>
        <dbReference type="ARBA" id="ARBA00022517"/>
    </source>
</evidence>
<protein>
    <recommendedName>
        <fullName evidence="5">Ribosome biogenesis regulatory protein</fullName>
    </recommendedName>
</protein>
<keyword evidence="4 5" id="KW-0539">Nucleus</keyword>
<organism evidence="7 8">
    <name type="scientific">Mycetomoellerius zeteki</name>
    <dbReference type="NCBI Taxonomy" id="64791"/>
    <lineage>
        <taxon>Eukaryota</taxon>
        <taxon>Metazoa</taxon>
        <taxon>Ecdysozoa</taxon>
        <taxon>Arthropoda</taxon>
        <taxon>Hexapoda</taxon>
        <taxon>Insecta</taxon>
        <taxon>Pterygota</taxon>
        <taxon>Neoptera</taxon>
        <taxon>Endopterygota</taxon>
        <taxon>Hymenoptera</taxon>
        <taxon>Apocrita</taxon>
        <taxon>Aculeata</taxon>
        <taxon>Formicoidea</taxon>
        <taxon>Formicidae</taxon>
        <taxon>Myrmicinae</taxon>
        <taxon>Mycetomoellerius</taxon>
    </lineage>
</organism>
<gene>
    <name evidence="7" type="ORF">ALC60_08759</name>
</gene>
<dbReference type="EMBL" id="KQ982691">
    <property type="protein sequence ID" value="KYQ52144.1"/>
    <property type="molecule type" value="Genomic_DNA"/>
</dbReference>
<evidence type="ECO:0000313" key="8">
    <source>
        <dbReference type="Proteomes" id="UP000075809"/>
    </source>
</evidence>
<dbReference type="AlphaFoldDB" id="A0A151WW73"/>
<evidence type="ECO:0000256" key="5">
    <source>
        <dbReference type="RuleBase" id="RU364132"/>
    </source>
</evidence>
<comment type="similarity">
    <text evidence="2 5">Belongs to the RRS1 family.</text>
</comment>
<dbReference type="Pfam" id="PF04939">
    <property type="entry name" value="RRS1"/>
    <property type="match status" value="1"/>
</dbReference>
<sequence length="261" mass="29683">MDLVKSILEENEGKEDLSKSTKVHKNVELDVDLGTLLASDYNALDAKALNSVKKIFKWIPTYGYKRVNAQEQKEWLMEVKGDTSLTDDLFAKEKTAKQERQSKNELQRLRNIAKSRNIKLPRVGLPTREHFPNSQQLSEALTVARTSTASIGKFQFRLPKEKDAKGIAKEITRMKKKRKAPPLSFIEEKLRNKNLLDSILKSNTKIIRDDYSRGITEIKQSTTSGNKKRKGALKASKTAKKPKAGKGKRDLHQKVGGRKRR</sequence>
<evidence type="ECO:0000313" key="7">
    <source>
        <dbReference type="EMBL" id="KYQ52144.1"/>
    </source>
</evidence>
<dbReference type="STRING" id="64791.A0A151WW73"/>
<proteinExistence type="inferred from homology"/>
<comment type="function">
    <text evidence="5">Involved in ribosomal large subunit assembly.</text>
</comment>
<dbReference type="Proteomes" id="UP000075809">
    <property type="component" value="Unassembled WGS sequence"/>
</dbReference>
<evidence type="ECO:0000256" key="2">
    <source>
        <dbReference type="ARBA" id="ARBA00010077"/>
    </source>
</evidence>
<accession>A0A151WW73</accession>
<evidence type="ECO:0000256" key="4">
    <source>
        <dbReference type="ARBA" id="ARBA00023242"/>
    </source>
</evidence>
<dbReference type="InterPro" id="IPR007023">
    <property type="entry name" value="Ribosom_reg"/>
</dbReference>
<keyword evidence="3 5" id="KW-0690">Ribosome biogenesis</keyword>
<dbReference type="GO" id="GO:0042254">
    <property type="term" value="P:ribosome biogenesis"/>
    <property type="evidence" value="ECO:0007669"/>
    <property type="project" value="UniProtKB-KW"/>
</dbReference>
<comment type="subcellular location">
    <subcellularLocation>
        <location evidence="1 5">Nucleus</location>
    </subcellularLocation>
</comment>
<evidence type="ECO:0000256" key="1">
    <source>
        <dbReference type="ARBA" id="ARBA00004123"/>
    </source>
</evidence>
<keyword evidence="8" id="KW-1185">Reference proteome</keyword>
<dbReference type="GO" id="GO:0005634">
    <property type="term" value="C:nucleus"/>
    <property type="evidence" value="ECO:0007669"/>
    <property type="project" value="UniProtKB-SubCell"/>
</dbReference>
<evidence type="ECO:0000256" key="6">
    <source>
        <dbReference type="SAM" id="MobiDB-lite"/>
    </source>
</evidence>
<feature type="compositionally biased region" description="Basic residues" evidence="6">
    <location>
        <begin position="226"/>
        <end position="246"/>
    </location>
</feature>
<reference evidence="7 8" key="1">
    <citation type="submission" date="2015-09" db="EMBL/GenBank/DDBJ databases">
        <title>Trachymyrmex zeteki WGS genome.</title>
        <authorList>
            <person name="Nygaard S."/>
            <person name="Hu H."/>
            <person name="Boomsma J."/>
            <person name="Zhang G."/>
        </authorList>
    </citation>
    <scope>NUCLEOTIDE SEQUENCE [LARGE SCALE GENOMIC DNA]</scope>
    <source>
        <strain evidence="7">Tzet28-1</strain>
        <tissue evidence="7">Whole body</tissue>
    </source>
</reference>
<name>A0A151WW73_9HYME</name>
<feature type="region of interest" description="Disordered" evidence="6">
    <location>
        <begin position="215"/>
        <end position="261"/>
    </location>
</feature>